<dbReference type="RefSeq" id="WP_318101828.1">
    <property type="nucleotide sequence ID" value="NZ_CP137573.1"/>
</dbReference>
<dbReference type="EMBL" id="CP137573">
    <property type="protein sequence ID" value="WOX21040.1"/>
    <property type="molecule type" value="Genomic_DNA"/>
</dbReference>
<organism evidence="2 3">
    <name type="scientific">Streptomyces solicathayae</name>
    <dbReference type="NCBI Taxonomy" id="3081768"/>
    <lineage>
        <taxon>Bacteria</taxon>
        <taxon>Bacillati</taxon>
        <taxon>Actinomycetota</taxon>
        <taxon>Actinomycetes</taxon>
        <taxon>Kitasatosporales</taxon>
        <taxon>Streptomycetaceae</taxon>
        <taxon>Streptomyces</taxon>
    </lineage>
</organism>
<evidence type="ECO:0000313" key="2">
    <source>
        <dbReference type="EMBL" id="WOX21040.1"/>
    </source>
</evidence>
<evidence type="ECO:0008006" key="4">
    <source>
        <dbReference type="Google" id="ProtNLM"/>
    </source>
</evidence>
<dbReference type="Proteomes" id="UP001301731">
    <property type="component" value="Chromosome"/>
</dbReference>
<feature type="transmembrane region" description="Helical" evidence="1">
    <location>
        <begin position="213"/>
        <end position="239"/>
    </location>
</feature>
<keyword evidence="3" id="KW-1185">Reference proteome</keyword>
<accession>A0ABZ0LNG4</accession>
<keyword evidence="1" id="KW-1133">Transmembrane helix</keyword>
<gene>
    <name evidence="2" type="ORF">R2D22_06420</name>
</gene>
<sequence length="397" mass="40124">MSGTAYPHLGWDPTPGSPTEIAALRARLTASAASLGTAHRLVARLLSESSYWTGEAADAFRTALDGELPRYLKNAHRSLTKAAGRLGAWHDDLVGLQASARRYDTRAGLEATAVRNAEARWNALARRPGLPEADLKAAADAVTRARTALAGTRARARELEESHRTTAARIAKELDAATDRLAPAEPGALDRALGWLDDNLGDVLGATSATLGLVALFAGPLAVPLLLVAAGASVGALVLHSRDPKIRAGLAAGPGDARFWLSTATLTGDAVGTLPGVGAVAKGAAGAAAAAREGTVVGLGGHAGRFASETGTAMHTFADGGTPVANWVAARTGRPGAGTAVDVGSATTGVAASGTGLVASEDDETARTAATATEGARAVPELGNHVRSGAELFGRSR</sequence>
<reference evidence="2 3" key="1">
    <citation type="submission" date="2023-10" db="EMBL/GenBank/DDBJ databases">
        <title>The genome sequence of Streptomyces sp. HUAS YS2.</title>
        <authorList>
            <person name="Mo P."/>
        </authorList>
    </citation>
    <scope>NUCLEOTIDE SEQUENCE [LARGE SCALE GENOMIC DNA]</scope>
    <source>
        <strain evidence="2 3">HUAS YS2</strain>
    </source>
</reference>
<keyword evidence="1" id="KW-0472">Membrane</keyword>
<name>A0ABZ0LNG4_9ACTN</name>
<protein>
    <recommendedName>
        <fullName evidence="4">Integral membrane protein</fullName>
    </recommendedName>
</protein>
<keyword evidence="1" id="KW-0812">Transmembrane</keyword>
<proteinExistence type="predicted"/>
<evidence type="ECO:0000256" key="1">
    <source>
        <dbReference type="SAM" id="Phobius"/>
    </source>
</evidence>
<evidence type="ECO:0000313" key="3">
    <source>
        <dbReference type="Proteomes" id="UP001301731"/>
    </source>
</evidence>